<dbReference type="PANTHER" id="PTHR32063">
    <property type="match status" value="1"/>
</dbReference>
<protein>
    <submittedName>
        <fullName evidence="1">Multidrug efflux pump subunit AcrB</fullName>
    </submittedName>
</protein>
<evidence type="ECO:0000313" key="1">
    <source>
        <dbReference type="EMBL" id="MDQ0996190.1"/>
    </source>
</evidence>
<dbReference type="InterPro" id="IPR001036">
    <property type="entry name" value="Acrflvin-R"/>
</dbReference>
<reference evidence="1 2" key="1">
    <citation type="submission" date="2023-07" db="EMBL/GenBank/DDBJ databases">
        <title>Comparative genomics of wheat-associated soil bacteria to identify genetic determinants of phenazine resistance.</title>
        <authorList>
            <person name="Mouncey N."/>
        </authorList>
    </citation>
    <scope>NUCLEOTIDE SEQUENCE [LARGE SCALE GENOMIC DNA]</scope>
    <source>
        <strain evidence="1 2">W4I11</strain>
    </source>
</reference>
<evidence type="ECO:0000313" key="2">
    <source>
        <dbReference type="Proteomes" id="UP001237780"/>
    </source>
</evidence>
<sequence>MSRFFIERPIFAFVLAIAIMMAGALSIPALSISQYPQIAPPAVRITANYPGADAKTVEDSVTKVIEQGMTGIDNVDYISSNSASTGEASITLTFTSQADPDVAQMQVQNNLQLVEARLPQAVLDSGLTVSKSTASFFLIAALASSDRSLSGNDIADFIDTSLMDSLRRVPGIGEARLLGSDRYAMRIWLDPDKLAQHGLMASDVTQAVRAQNTQVSAGQLGALPQRSGQQLNATVTAGSRLQTVEQFEAIILDSAADGSVIRLNDVRRLNWGPRVTTIRVHIAARRLPGSVSG</sequence>
<name>A0ABU0S8B8_9HYPH</name>
<organism evidence="1 2">
    <name type="scientific">Phyllobacterium ifriqiyense</name>
    <dbReference type="NCBI Taxonomy" id="314238"/>
    <lineage>
        <taxon>Bacteria</taxon>
        <taxon>Pseudomonadati</taxon>
        <taxon>Pseudomonadota</taxon>
        <taxon>Alphaproteobacteria</taxon>
        <taxon>Hyphomicrobiales</taxon>
        <taxon>Phyllobacteriaceae</taxon>
        <taxon>Phyllobacterium</taxon>
    </lineage>
</organism>
<dbReference type="Proteomes" id="UP001237780">
    <property type="component" value="Unassembled WGS sequence"/>
</dbReference>
<dbReference type="EMBL" id="JAUSZT010000002">
    <property type="protein sequence ID" value="MDQ0996190.1"/>
    <property type="molecule type" value="Genomic_DNA"/>
</dbReference>
<dbReference type="Gene3D" id="3.30.2090.10">
    <property type="entry name" value="Multidrug efflux transporter AcrB TolC docking domain, DN and DC subdomains"/>
    <property type="match status" value="1"/>
</dbReference>
<dbReference type="SUPFAM" id="SSF82693">
    <property type="entry name" value="Multidrug efflux transporter AcrB pore domain, PN1, PN2, PC1 and PC2 subdomains"/>
    <property type="match status" value="2"/>
</dbReference>
<dbReference type="Gene3D" id="3.30.70.1320">
    <property type="entry name" value="Multidrug efflux transporter AcrB pore domain like"/>
    <property type="match status" value="1"/>
</dbReference>
<dbReference type="PANTHER" id="PTHR32063:SF13">
    <property type="entry name" value="MULTIDRUG EFFLUX PUMP SUBUNIT ACRB-RELATED"/>
    <property type="match status" value="1"/>
</dbReference>
<dbReference type="PRINTS" id="PR00702">
    <property type="entry name" value="ACRIFLAVINRP"/>
</dbReference>
<keyword evidence="2" id="KW-1185">Reference proteome</keyword>
<dbReference type="Gene3D" id="3.30.70.1430">
    <property type="entry name" value="Multidrug efflux transporter AcrB pore domain"/>
    <property type="match status" value="1"/>
</dbReference>
<gene>
    <name evidence="1" type="ORF">QFZ34_001367</name>
</gene>
<dbReference type="SUPFAM" id="SSF82714">
    <property type="entry name" value="Multidrug efflux transporter AcrB TolC docking domain, DN and DC subdomains"/>
    <property type="match status" value="1"/>
</dbReference>
<dbReference type="Pfam" id="PF00873">
    <property type="entry name" value="ACR_tran"/>
    <property type="match status" value="1"/>
</dbReference>
<accession>A0ABU0S8B8</accession>
<dbReference type="InterPro" id="IPR027463">
    <property type="entry name" value="AcrB_DN_DC_subdom"/>
</dbReference>
<comment type="caution">
    <text evidence="1">The sequence shown here is derived from an EMBL/GenBank/DDBJ whole genome shotgun (WGS) entry which is preliminary data.</text>
</comment>
<dbReference type="Gene3D" id="1.20.1640.10">
    <property type="entry name" value="Multidrug efflux transporter AcrB transmembrane domain"/>
    <property type="match status" value="1"/>
</dbReference>
<proteinExistence type="predicted"/>